<dbReference type="AlphaFoldDB" id="A0A1H9RUQ7"/>
<dbReference type="CDD" id="cd00093">
    <property type="entry name" value="HTH_XRE"/>
    <property type="match status" value="1"/>
</dbReference>
<dbReference type="PROSITE" id="PS50943">
    <property type="entry name" value="HTH_CROC1"/>
    <property type="match status" value="1"/>
</dbReference>
<evidence type="ECO:0000259" key="2">
    <source>
        <dbReference type="PROSITE" id="PS50943"/>
    </source>
</evidence>
<evidence type="ECO:0000256" key="1">
    <source>
        <dbReference type="ARBA" id="ARBA00023125"/>
    </source>
</evidence>
<accession>A0A1H9RUQ7</accession>
<gene>
    <name evidence="3" type="ORF">SAMN04488559_10575</name>
</gene>
<feature type="domain" description="HTH cro/C1-type" evidence="2">
    <location>
        <begin position="18"/>
        <end position="72"/>
    </location>
</feature>
<name>A0A1H9RUQ7_9LACT</name>
<dbReference type="STRING" id="142588.SAMN04488559_10575"/>
<dbReference type="GO" id="GO:0003677">
    <property type="term" value="F:DNA binding"/>
    <property type="evidence" value="ECO:0007669"/>
    <property type="project" value="UniProtKB-KW"/>
</dbReference>
<protein>
    <submittedName>
        <fullName evidence="3">Helix-turn-helix</fullName>
    </submittedName>
</protein>
<dbReference type="InterPro" id="IPR010982">
    <property type="entry name" value="Lambda_DNA-bd_dom_sf"/>
</dbReference>
<proteinExistence type="predicted"/>
<dbReference type="InterPro" id="IPR001387">
    <property type="entry name" value="Cro/C1-type_HTH"/>
</dbReference>
<organism evidence="3 4">
    <name type="scientific">Isobaculum melis</name>
    <dbReference type="NCBI Taxonomy" id="142588"/>
    <lineage>
        <taxon>Bacteria</taxon>
        <taxon>Bacillati</taxon>
        <taxon>Bacillota</taxon>
        <taxon>Bacilli</taxon>
        <taxon>Lactobacillales</taxon>
        <taxon>Carnobacteriaceae</taxon>
        <taxon>Isobaculum</taxon>
    </lineage>
</organism>
<evidence type="ECO:0000313" key="3">
    <source>
        <dbReference type="EMBL" id="SER76155.1"/>
    </source>
</evidence>
<reference evidence="3 4" key="1">
    <citation type="submission" date="2016-10" db="EMBL/GenBank/DDBJ databases">
        <authorList>
            <person name="de Groot N.N."/>
        </authorList>
    </citation>
    <scope>NUCLEOTIDE SEQUENCE [LARGE SCALE GENOMIC DNA]</scope>
    <source>
        <strain evidence="3 4">DSM 13760</strain>
    </source>
</reference>
<dbReference type="PANTHER" id="PTHR46558">
    <property type="entry name" value="TRACRIPTIONAL REGULATORY PROTEIN-RELATED-RELATED"/>
    <property type="match status" value="1"/>
</dbReference>
<sequence>MILLIWKVGEKMETKDRIIELREKYDLNQKELAEKAGINKSVMNRIEAGTRQISERELAKFADIFESSADYLLGRAETKQPNQKLAKTDLGTALNQILYTLENEENICIHHTVIPDEDVKLLKASVHQAAILAKEISRKNQ</sequence>
<dbReference type="EMBL" id="FOHA01000005">
    <property type="protein sequence ID" value="SER76155.1"/>
    <property type="molecule type" value="Genomic_DNA"/>
</dbReference>
<dbReference type="Gene3D" id="1.10.260.40">
    <property type="entry name" value="lambda repressor-like DNA-binding domains"/>
    <property type="match status" value="1"/>
</dbReference>
<dbReference type="SMART" id="SM00530">
    <property type="entry name" value="HTH_XRE"/>
    <property type="match status" value="1"/>
</dbReference>
<keyword evidence="1" id="KW-0238">DNA-binding</keyword>
<dbReference type="PANTHER" id="PTHR46558:SF11">
    <property type="entry name" value="HTH-TYPE TRANSCRIPTIONAL REGULATOR XRE"/>
    <property type="match status" value="1"/>
</dbReference>
<dbReference type="SUPFAM" id="SSF47413">
    <property type="entry name" value="lambda repressor-like DNA-binding domains"/>
    <property type="match status" value="1"/>
</dbReference>
<dbReference type="Pfam" id="PF01381">
    <property type="entry name" value="HTH_3"/>
    <property type="match status" value="1"/>
</dbReference>
<dbReference type="Proteomes" id="UP000198948">
    <property type="component" value="Unassembled WGS sequence"/>
</dbReference>
<keyword evidence="4" id="KW-1185">Reference proteome</keyword>
<evidence type="ECO:0000313" key="4">
    <source>
        <dbReference type="Proteomes" id="UP000198948"/>
    </source>
</evidence>